<dbReference type="EMBL" id="NXIB02000131">
    <property type="protein sequence ID" value="PHX54034.1"/>
    <property type="molecule type" value="Genomic_DNA"/>
</dbReference>
<reference evidence="2" key="1">
    <citation type="submission" date="2017-10" db="EMBL/GenBank/DDBJ databases">
        <title>Draft genome sequence of the planktic cyanobacteria Tychonema bourrellyi isolated from alpine lentic freshwater.</title>
        <authorList>
            <person name="Tett A."/>
            <person name="Armanini F."/>
            <person name="Asnicar F."/>
            <person name="Boscaini A."/>
            <person name="Pasolli E."/>
            <person name="Zolfo M."/>
            <person name="Donati C."/>
            <person name="Salmaso N."/>
            <person name="Segata N."/>
        </authorList>
    </citation>
    <scope>NUCLEOTIDE SEQUENCE</scope>
    <source>
        <strain evidence="2">FEM_GT703</strain>
    </source>
</reference>
<gene>
    <name evidence="2" type="ORF">CP500_018350</name>
</gene>
<feature type="transmembrane region" description="Helical" evidence="1">
    <location>
        <begin position="6"/>
        <end position="24"/>
    </location>
</feature>
<dbReference type="Proteomes" id="UP000226442">
    <property type="component" value="Unassembled WGS sequence"/>
</dbReference>
<comment type="caution">
    <text evidence="2">The sequence shown here is derived from an EMBL/GenBank/DDBJ whole genome shotgun (WGS) entry which is preliminary data.</text>
</comment>
<sequence>MAILEFLLVIGLSGFVGLFIVNNLNESKKKRQLDEAFYQLLEKQNSKISLIQLAASARVEAKVAQQYLDLQVKIFSAILEVDDEGDTFYRFPRLRLPPSSSQEW</sequence>
<evidence type="ECO:0000256" key="1">
    <source>
        <dbReference type="SAM" id="Phobius"/>
    </source>
</evidence>
<keyword evidence="1" id="KW-0472">Membrane</keyword>
<evidence type="ECO:0000313" key="3">
    <source>
        <dbReference type="Proteomes" id="UP000226442"/>
    </source>
</evidence>
<protein>
    <submittedName>
        <fullName evidence="2">Uncharacterized protein</fullName>
    </submittedName>
</protein>
<dbReference type="AlphaFoldDB" id="A0A2G4EWX5"/>
<dbReference type="OrthoDB" id="465883at2"/>
<keyword evidence="1" id="KW-0812">Transmembrane</keyword>
<evidence type="ECO:0000313" key="2">
    <source>
        <dbReference type="EMBL" id="PHX54034.1"/>
    </source>
</evidence>
<proteinExistence type="predicted"/>
<keyword evidence="3" id="KW-1185">Reference proteome</keyword>
<dbReference type="RefSeq" id="WP_096830453.1">
    <property type="nucleotide sequence ID" value="NZ_NXIB02000131.1"/>
</dbReference>
<keyword evidence="1" id="KW-1133">Transmembrane helix</keyword>
<accession>A0A2G4EWX5</accession>
<organism evidence="2 3">
    <name type="scientific">Tychonema bourrellyi FEM_GT703</name>
    <dbReference type="NCBI Taxonomy" id="2040638"/>
    <lineage>
        <taxon>Bacteria</taxon>
        <taxon>Bacillati</taxon>
        <taxon>Cyanobacteriota</taxon>
        <taxon>Cyanophyceae</taxon>
        <taxon>Oscillatoriophycideae</taxon>
        <taxon>Oscillatoriales</taxon>
        <taxon>Microcoleaceae</taxon>
        <taxon>Tychonema</taxon>
    </lineage>
</organism>
<name>A0A2G4EWX5_9CYAN</name>